<dbReference type="FunFam" id="3.40.190.10:FF:000005">
    <property type="entry name" value="Porphobilinogen deaminase"/>
    <property type="match status" value="1"/>
</dbReference>
<reference evidence="9" key="1">
    <citation type="submission" date="2020-11" db="EMBL/GenBank/DDBJ databases">
        <authorList>
            <person name="Tran Van P."/>
        </authorList>
    </citation>
    <scope>NUCLEOTIDE SEQUENCE</scope>
</reference>
<dbReference type="Pfam" id="PF01379">
    <property type="entry name" value="Porphobil_deam"/>
    <property type="match status" value="1"/>
</dbReference>
<comment type="similarity">
    <text evidence="4">Belongs to the HMBS family.</text>
</comment>
<keyword evidence="6" id="KW-0808">Transferase</keyword>
<evidence type="ECO:0000313" key="9">
    <source>
        <dbReference type="EMBL" id="CAD7226173.1"/>
    </source>
</evidence>
<gene>
    <name evidence="9" type="ORF">CTOB1V02_LOCUS4097</name>
</gene>
<comment type="function">
    <text evidence="2">Tetrapolymerization of the monopyrrole PBG into the hydroxymethylbilane pre-uroporphyrinogen in several discrete steps.</text>
</comment>
<dbReference type="Gene3D" id="3.40.190.10">
    <property type="entry name" value="Periplasmic binding protein-like II"/>
    <property type="match status" value="2"/>
</dbReference>
<dbReference type="InterPro" id="IPR022418">
    <property type="entry name" value="Porphobilinogen_deaminase_C"/>
</dbReference>
<dbReference type="PANTHER" id="PTHR11557">
    <property type="entry name" value="PORPHOBILINOGEN DEAMINASE"/>
    <property type="match status" value="1"/>
</dbReference>
<evidence type="ECO:0000256" key="7">
    <source>
        <dbReference type="ARBA" id="ARBA00023244"/>
    </source>
</evidence>
<dbReference type="SUPFAM" id="SSF53850">
    <property type="entry name" value="Periplasmic binding protein-like II"/>
    <property type="match status" value="1"/>
</dbReference>
<dbReference type="AlphaFoldDB" id="A0A7R8ZIW3"/>
<dbReference type="SUPFAM" id="SSF54782">
    <property type="entry name" value="Porphobilinogen deaminase (hydroxymethylbilane synthase), C-terminal domain"/>
    <property type="match status" value="1"/>
</dbReference>
<dbReference type="InterPro" id="IPR022419">
    <property type="entry name" value="Porphobilin_deaminase_cofac_BS"/>
</dbReference>
<evidence type="ECO:0000256" key="8">
    <source>
        <dbReference type="ARBA" id="ARBA00033064"/>
    </source>
</evidence>
<protein>
    <recommendedName>
        <fullName evidence="5">hydroxymethylbilane synthase</fullName>
        <ecNumber evidence="5">2.5.1.61</ecNumber>
    </recommendedName>
    <alternativeName>
        <fullName evidence="8">Hydroxymethylbilane synthase</fullName>
    </alternativeName>
</protein>
<dbReference type="PROSITE" id="PS00533">
    <property type="entry name" value="PORPHOBILINOGEN_DEAM"/>
    <property type="match status" value="1"/>
</dbReference>
<comment type="cofactor">
    <cofactor evidence="1">
        <name>dipyrromethane</name>
        <dbReference type="ChEBI" id="CHEBI:60342"/>
    </cofactor>
</comment>
<evidence type="ECO:0000256" key="3">
    <source>
        <dbReference type="ARBA" id="ARBA00004735"/>
    </source>
</evidence>
<dbReference type="InterPro" id="IPR000860">
    <property type="entry name" value="HemC"/>
</dbReference>
<dbReference type="FunFam" id="3.40.190.10:FF:000004">
    <property type="entry name" value="Porphobilinogen deaminase"/>
    <property type="match status" value="1"/>
</dbReference>
<dbReference type="EMBL" id="OB660766">
    <property type="protein sequence ID" value="CAD7226173.1"/>
    <property type="molecule type" value="Genomic_DNA"/>
</dbReference>
<organism evidence="9">
    <name type="scientific">Cyprideis torosa</name>
    <dbReference type="NCBI Taxonomy" id="163714"/>
    <lineage>
        <taxon>Eukaryota</taxon>
        <taxon>Metazoa</taxon>
        <taxon>Ecdysozoa</taxon>
        <taxon>Arthropoda</taxon>
        <taxon>Crustacea</taxon>
        <taxon>Oligostraca</taxon>
        <taxon>Ostracoda</taxon>
        <taxon>Podocopa</taxon>
        <taxon>Podocopida</taxon>
        <taxon>Cytherocopina</taxon>
        <taxon>Cytheroidea</taxon>
        <taxon>Cytherideidae</taxon>
        <taxon>Cyprideis</taxon>
    </lineage>
</organism>
<dbReference type="HAMAP" id="MF_00260">
    <property type="entry name" value="Porphobil_deam"/>
    <property type="match status" value="1"/>
</dbReference>
<dbReference type="InterPro" id="IPR022417">
    <property type="entry name" value="Porphobilin_deaminase_N"/>
</dbReference>
<dbReference type="PRINTS" id="PR00151">
    <property type="entry name" value="PORPHBDMNASE"/>
</dbReference>
<dbReference type="GO" id="GO:0004418">
    <property type="term" value="F:hydroxymethylbilane synthase activity"/>
    <property type="evidence" value="ECO:0007669"/>
    <property type="project" value="UniProtKB-EC"/>
</dbReference>
<dbReference type="EC" id="2.5.1.61" evidence="5"/>
<dbReference type="GO" id="GO:0006782">
    <property type="term" value="P:protoporphyrinogen IX biosynthetic process"/>
    <property type="evidence" value="ECO:0007669"/>
    <property type="project" value="UniProtKB-UniPathway"/>
</dbReference>
<evidence type="ECO:0000256" key="1">
    <source>
        <dbReference type="ARBA" id="ARBA00001916"/>
    </source>
</evidence>
<comment type="pathway">
    <text evidence="3">Porphyrin-containing compound metabolism; protoporphyrin-IX biosynthesis; coproporphyrinogen-III from 5-aminolevulinate: step 2/4.</text>
</comment>
<dbReference type="PANTHER" id="PTHR11557:SF0">
    <property type="entry name" value="PORPHOBILINOGEN DEAMINASE"/>
    <property type="match status" value="1"/>
</dbReference>
<dbReference type="UniPathway" id="UPA00251">
    <property type="reaction ID" value="UER00319"/>
</dbReference>
<dbReference type="Pfam" id="PF03900">
    <property type="entry name" value="Porphobil_deamC"/>
    <property type="match status" value="1"/>
</dbReference>
<evidence type="ECO:0000256" key="2">
    <source>
        <dbReference type="ARBA" id="ARBA00002869"/>
    </source>
</evidence>
<dbReference type="Gene3D" id="3.30.160.40">
    <property type="entry name" value="Porphobilinogen deaminase, C-terminal domain"/>
    <property type="match status" value="1"/>
</dbReference>
<dbReference type="GO" id="GO:0005737">
    <property type="term" value="C:cytoplasm"/>
    <property type="evidence" value="ECO:0007669"/>
    <property type="project" value="TreeGrafter"/>
</dbReference>
<evidence type="ECO:0000256" key="6">
    <source>
        <dbReference type="ARBA" id="ARBA00022679"/>
    </source>
</evidence>
<sequence>MTPGSDREVGVGARGTTSGVDDTYTGHDPRGYPLFIFTRDRAGLATHMIMNVEYRTGSFLVSDKAIYSMQLMKSYKGYELGALQVVVGLLMVQLASWPKSSFKVSFARNSGFTMGTPDGPPNGPADGPAKLPSAAGPVVLSSTPPPSREPSAMNDLWDEPLRVGTRKSELAKIQTAWVITRLKDAFPELLFEVVEISTLGDHRTDVPLSQVGQRGLFTKELDIALANNEVDIIVHSLKDVPTVLPDRMLLGAVCEREDPCDAVIVSKSLKNMEFRSLDSLPAGSVIGTSSLRRLAQLKTKYPNLVVQDIRGNLNTRLRKLDEGNYDALILAACGVTRMNWSHRISELLSPSEFLYAVGQGSLGVQISEESASKLLPLLHPLCHPPSVVRAVLERSFLKRLEGGCSVPIGVASEATLPSAKEPWTLSLTGGVFTLEGDQSVVMSVQKRFSDPISTLSETSSSKAFSGIALSQLNPVILEKAEEMGVNLADAVIQQGGGKILDHVRSTK</sequence>
<name>A0A7R8ZIW3_9CRUS</name>
<dbReference type="OrthoDB" id="564646at2759"/>
<dbReference type="InterPro" id="IPR036803">
    <property type="entry name" value="Porphobilinogen_deaminase_C_sf"/>
</dbReference>
<proteinExistence type="inferred from homology"/>
<dbReference type="NCBIfam" id="TIGR00212">
    <property type="entry name" value="hemC"/>
    <property type="match status" value="1"/>
</dbReference>
<accession>A0A7R8ZIW3</accession>
<evidence type="ECO:0000256" key="4">
    <source>
        <dbReference type="ARBA" id="ARBA00005638"/>
    </source>
</evidence>
<keyword evidence="7" id="KW-0627">Porphyrin biosynthesis</keyword>
<evidence type="ECO:0000256" key="5">
    <source>
        <dbReference type="ARBA" id="ARBA00012655"/>
    </source>
</evidence>